<dbReference type="SMART" id="SM00493">
    <property type="entry name" value="TOPRIM"/>
    <property type="match status" value="1"/>
</dbReference>
<dbReference type="PANTHER" id="PTHR39156:SF2">
    <property type="entry name" value="DNA PRIMASE (BACTERIAL TYPE) AND SMALL PRIMASE-LIKE PROTEINS"/>
    <property type="match status" value="1"/>
</dbReference>
<name>A0A2I0QVE7_9BACI</name>
<dbReference type="EMBL" id="PJNH01000002">
    <property type="protein sequence ID" value="PKR78070.1"/>
    <property type="molecule type" value="Genomic_DNA"/>
</dbReference>
<dbReference type="Pfam" id="PF01751">
    <property type="entry name" value="Toprim"/>
    <property type="match status" value="1"/>
</dbReference>
<evidence type="ECO:0000313" key="3">
    <source>
        <dbReference type="Proteomes" id="UP000243524"/>
    </source>
</evidence>
<dbReference type="GO" id="GO:0006364">
    <property type="term" value="P:rRNA processing"/>
    <property type="evidence" value="ECO:0007669"/>
    <property type="project" value="TreeGrafter"/>
</dbReference>
<accession>A0A2I0QVE7</accession>
<dbReference type="RefSeq" id="WP_101331678.1">
    <property type="nucleotide sequence ID" value="NZ_PJNH01000002.1"/>
</dbReference>
<evidence type="ECO:0000259" key="1">
    <source>
        <dbReference type="PROSITE" id="PS50880"/>
    </source>
</evidence>
<dbReference type="OrthoDB" id="2417742at2"/>
<proteinExistence type="predicted"/>
<organism evidence="2 3">
    <name type="scientific">Halalkalibacillus sediminis</name>
    <dbReference type="NCBI Taxonomy" id="2018042"/>
    <lineage>
        <taxon>Bacteria</taxon>
        <taxon>Bacillati</taxon>
        <taxon>Bacillota</taxon>
        <taxon>Bacilli</taxon>
        <taxon>Bacillales</taxon>
        <taxon>Bacillaceae</taxon>
        <taxon>Halalkalibacillus</taxon>
    </lineage>
</organism>
<evidence type="ECO:0000313" key="2">
    <source>
        <dbReference type="EMBL" id="PKR78070.1"/>
    </source>
</evidence>
<dbReference type="AlphaFoldDB" id="A0A2I0QVE7"/>
<dbReference type="Proteomes" id="UP000243524">
    <property type="component" value="Unassembled WGS sequence"/>
</dbReference>
<dbReference type="SUPFAM" id="SSF110455">
    <property type="entry name" value="Toprim domain"/>
    <property type="match status" value="1"/>
</dbReference>
<gene>
    <name evidence="2" type="ORF">CEY16_09135</name>
</gene>
<sequence length="122" mass="14338">MEELSRVLIVEGKQDRIKVQRVLEDDIQILCTYGTLGLHALEEMIDEFLLYERDVFIFTDTDDSGVKLRKMLNQELSHAENLFIDRRYRQVEDTPDHVLASILQAANMKVKVDYLKGPEYYE</sequence>
<dbReference type="InterPro" id="IPR006171">
    <property type="entry name" value="TOPRIM_dom"/>
</dbReference>
<reference evidence="2 3" key="1">
    <citation type="submission" date="2017-06" db="EMBL/GenBank/DDBJ databases">
        <title>the draft geome sequence of Illustriluteabacillus marina B3227.</title>
        <authorList>
            <person name="He R.-H."/>
            <person name="Du Z.-J."/>
        </authorList>
    </citation>
    <scope>NUCLEOTIDE SEQUENCE [LARGE SCALE GENOMIC DNA]</scope>
    <source>
        <strain evidence="2 3">B3227</strain>
    </source>
</reference>
<dbReference type="GO" id="GO:0043822">
    <property type="term" value="F:ribonuclease M5 activity"/>
    <property type="evidence" value="ECO:0007669"/>
    <property type="project" value="TreeGrafter"/>
</dbReference>
<comment type="caution">
    <text evidence="2">The sequence shown here is derived from an EMBL/GenBank/DDBJ whole genome shotgun (WGS) entry which is preliminary data.</text>
</comment>
<dbReference type="PANTHER" id="PTHR39156">
    <property type="entry name" value="RIBONUCLEASE M5"/>
    <property type="match status" value="1"/>
</dbReference>
<protein>
    <recommendedName>
        <fullName evidence="1">Toprim domain-containing protein</fullName>
    </recommendedName>
</protein>
<dbReference type="PROSITE" id="PS50880">
    <property type="entry name" value="TOPRIM"/>
    <property type="match status" value="1"/>
</dbReference>
<keyword evidence="3" id="KW-1185">Reference proteome</keyword>
<dbReference type="Gene3D" id="3.40.1360.10">
    <property type="match status" value="1"/>
</dbReference>
<feature type="domain" description="Toprim" evidence="1">
    <location>
        <begin position="5"/>
        <end position="94"/>
    </location>
</feature>